<keyword evidence="2" id="KW-0863">Zinc-finger</keyword>
<sequence>MVRRRKGWRGPREALQNFGEDDLPIHIRRGSPEYTPMPRPLEPFLLEALENLPREASSDSSSDSSSERKKKKRKKRRSRSRSLSPSSSDSSSSDGHRRSKKKGKKKHKSKHKKKGKHKSTSPDHSAAAPSAAAAAVAARAAAGAATGDSQSDDKIVIFDKASRTFTSEAGGGSCGGIGGPLGAPHSLQGSVFDLQNYRKAFGLSCGNYTFVPEGDSMPAAAAAAVSAAAAAATAAGGPGGTMLSVGGGSQGDRGTRVTPKTHPHLYWSCWKCGALNYKTRHQCIKCNRLFQR</sequence>
<feature type="compositionally biased region" description="Low complexity" evidence="4">
    <location>
        <begin position="81"/>
        <end position="93"/>
    </location>
</feature>
<evidence type="ECO:0000313" key="7">
    <source>
        <dbReference type="Proteomes" id="UP000030754"/>
    </source>
</evidence>
<keyword evidence="3" id="KW-0862">Zinc</keyword>
<dbReference type="GeneID" id="25471738"/>
<organism evidence="6 7">
    <name type="scientific">Eimeria necatrix</name>
    <dbReference type="NCBI Taxonomy" id="51315"/>
    <lineage>
        <taxon>Eukaryota</taxon>
        <taxon>Sar</taxon>
        <taxon>Alveolata</taxon>
        <taxon>Apicomplexa</taxon>
        <taxon>Conoidasida</taxon>
        <taxon>Coccidia</taxon>
        <taxon>Eucoccidiorida</taxon>
        <taxon>Eimeriorina</taxon>
        <taxon>Eimeriidae</taxon>
        <taxon>Eimeria</taxon>
    </lineage>
</organism>
<evidence type="ECO:0000256" key="4">
    <source>
        <dbReference type="SAM" id="MobiDB-lite"/>
    </source>
</evidence>
<reference evidence="6" key="1">
    <citation type="submission" date="2013-10" db="EMBL/GenBank/DDBJ databases">
        <title>Genomic analysis of the causative agents of coccidiosis in chickens.</title>
        <authorList>
            <person name="Reid A.J."/>
            <person name="Blake D."/>
            <person name="Billington K."/>
            <person name="Browne H."/>
            <person name="Dunn M."/>
            <person name="Hung S."/>
            <person name="Kawahara F."/>
            <person name="Miranda-Saavedra D."/>
            <person name="Mourier T."/>
            <person name="Nagra H."/>
            <person name="Otto T.D."/>
            <person name="Rawlings N."/>
            <person name="Sanchez A."/>
            <person name="Sanders M."/>
            <person name="Subramaniam C."/>
            <person name="Tay Y."/>
            <person name="Dear P."/>
            <person name="Doerig C."/>
            <person name="Gruber A."/>
            <person name="Parkinson J."/>
            <person name="Shirley M."/>
            <person name="Wan K.L."/>
            <person name="Berriman M."/>
            <person name="Tomley F."/>
            <person name="Pain A."/>
        </authorList>
    </citation>
    <scope>NUCLEOTIDE SEQUENCE [LARGE SCALE GENOMIC DNA]</scope>
    <source>
        <strain evidence="6">Houghton</strain>
    </source>
</reference>
<feature type="region of interest" description="Disordered" evidence="4">
    <location>
        <begin position="1"/>
        <end position="131"/>
    </location>
</feature>
<gene>
    <name evidence="6" type="ORF">ENH_00015580</name>
</gene>
<dbReference type="AlphaFoldDB" id="U6MPP9"/>
<dbReference type="EMBL" id="HG723367">
    <property type="protein sequence ID" value="CDJ65996.1"/>
    <property type="molecule type" value="Genomic_DNA"/>
</dbReference>
<evidence type="ECO:0000313" key="6">
    <source>
        <dbReference type="EMBL" id="CDJ65996.1"/>
    </source>
</evidence>
<dbReference type="PROSITE" id="PS01358">
    <property type="entry name" value="ZF_RANBP2_1"/>
    <property type="match status" value="1"/>
</dbReference>
<evidence type="ECO:0000256" key="1">
    <source>
        <dbReference type="ARBA" id="ARBA00022723"/>
    </source>
</evidence>
<dbReference type="OrthoDB" id="333724at2759"/>
<dbReference type="GO" id="GO:0008270">
    <property type="term" value="F:zinc ion binding"/>
    <property type="evidence" value="ECO:0007669"/>
    <property type="project" value="UniProtKB-KW"/>
</dbReference>
<reference evidence="6" key="2">
    <citation type="submission" date="2013-10" db="EMBL/GenBank/DDBJ databases">
        <authorList>
            <person name="Aslett M."/>
        </authorList>
    </citation>
    <scope>NUCLEOTIDE SEQUENCE [LARGE SCALE GENOMIC DNA]</scope>
    <source>
        <strain evidence="6">Houghton</strain>
    </source>
</reference>
<name>U6MPP9_9EIME</name>
<dbReference type="InterPro" id="IPR001876">
    <property type="entry name" value="Znf_RanBP2"/>
</dbReference>
<dbReference type="VEuPathDB" id="ToxoDB:ENH_00015580"/>
<dbReference type="RefSeq" id="XP_013434463.1">
    <property type="nucleotide sequence ID" value="XM_013579009.1"/>
</dbReference>
<feature type="domain" description="RanBP2-type" evidence="5">
    <location>
        <begin position="267"/>
        <end position="286"/>
    </location>
</feature>
<keyword evidence="1" id="KW-0479">Metal-binding</keyword>
<accession>U6MPP9</accession>
<proteinExistence type="predicted"/>
<evidence type="ECO:0000256" key="2">
    <source>
        <dbReference type="ARBA" id="ARBA00022771"/>
    </source>
</evidence>
<feature type="compositionally biased region" description="Basic residues" evidence="4">
    <location>
        <begin position="97"/>
        <end position="119"/>
    </location>
</feature>
<evidence type="ECO:0000259" key="5">
    <source>
        <dbReference type="PROSITE" id="PS01358"/>
    </source>
</evidence>
<feature type="compositionally biased region" description="Basic residues" evidence="4">
    <location>
        <begin position="68"/>
        <end position="80"/>
    </location>
</feature>
<dbReference type="Proteomes" id="UP000030754">
    <property type="component" value="Unassembled WGS sequence"/>
</dbReference>
<protein>
    <recommendedName>
        <fullName evidence="5">RanBP2-type domain-containing protein</fullName>
    </recommendedName>
</protein>
<evidence type="ECO:0000256" key="3">
    <source>
        <dbReference type="ARBA" id="ARBA00022833"/>
    </source>
</evidence>
<keyword evidence="7" id="KW-1185">Reference proteome</keyword>